<dbReference type="InterPro" id="IPR037665">
    <property type="entry name" value="Nucleoporin_S59-like"/>
</dbReference>
<feature type="compositionally biased region" description="Low complexity" evidence="10">
    <location>
        <begin position="32"/>
        <end position="48"/>
    </location>
</feature>
<feature type="region of interest" description="Disordered" evidence="10">
    <location>
        <begin position="31"/>
        <end position="52"/>
    </location>
</feature>
<evidence type="ECO:0000256" key="9">
    <source>
        <dbReference type="ARBA" id="ARBA00023242"/>
    </source>
</evidence>
<name>A5E7V0_LODEL</name>
<dbReference type="Pfam" id="PF12110">
    <property type="entry name" value="Nup96"/>
    <property type="match status" value="2"/>
</dbReference>
<evidence type="ECO:0000313" key="12">
    <source>
        <dbReference type="EMBL" id="EDK47508.1"/>
    </source>
</evidence>
<feature type="region of interest" description="Disordered" evidence="10">
    <location>
        <begin position="379"/>
        <end position="408"/>
    </location>
</feature>
<dbReference type="Gene3D" id="3.30.1610.10">
    <property type="entry name" value="Peptidase S59, nucleoporin"/>
    <property type="match status" value="1"/>
</dbReference>
<dbReference type="MEROPS" id="S59.002"/>
<dbReference type="InParanoid" id="A5E7V0"/>
<feature type="compositionally biased region" description="Low complexity" evidence="10">
    <location>
        <begin position="1219"/>
        <end position="1228"/>
    </location>
</feature>
<evidence type="ECO:0000259" key="11">
    <source>
        <dbReference type="PROSITE" id="PS51434"/>
    </source>
</evidence>
<evidence type="ECO:0000256" key="7">
    <source>
        <dbReference type="ARBA" id="ARBA00023010"/>
    </source>
</evidence>
<evidence type="ECO:0000256" key="10">
    <source>
        <dbReference type="SAM" id="MobiDB-lite"/>
    </source>
</evidence>
<dbReference type="GeneID" id="5230244"/>
<dbReference type="GO" id="GO:0006405">
    <property type="term" value="P:RNA export from nucleus"/>
    <property type="evidence" value="ECO:0007669"/>
    <property type="project" value="TreeGrafter"/>
</dbReference>
<comment type="subcellular location">
    <subcellularLocation>
        <location evidence="1">Nucleus</location>
        <location evidence="1">Nuclear pore complex</location>
    </subcellularLocation>
</comment>
<dbReference type="EMBL" id="CH981534">
    <property type="protein sequence ID" value="EDK47508.1"/>
    <property type="molecule type" value="Genomic_DNA"/>
</dbReference>
<dbReference type="GO" id="GO:0000973">
    <property type="term" value="P:post-transcriptional tethering of RNA polymerase II gene DNA at nuclear periphery"/>
    <property type="evidence" value="ECO:0007669"/>
    <property type="project" value="TreeGrafter"/>
</dbReference>
<evidence type="ECO:0000256" key="2">
    <source>
        <dbReference type="ARBA" id="ARBA00008926"/>
    </source>
</evidence>
<evidence type="ECO:0000256" key="4">
    <source>
        <dbReference type="ARBA" id="ARBA00022813"/>
    </source>
</evidence>
<evidence type="ECO:0000256" key="8">
    <source>
        <dbReference type="ARBA" id="ARBA00023132"/>
    </source>
</evidence>
<dbReference type="Gene3D" id="1.25.40.690">
    <property type="match status" value="1"/>
</dbReference>
<keyword evidence="6" id="KW-0653">Protein transport</keyword>
<dbReference type="PANTHER" id="PTHR23198">
    <property type="entry name" value="NUCLEOPORIN"/>
    <property type="match status" value="1"/>
</dbReference>
<evidence type="ECO:0000256" key="6">
    <source>
        <dbReference type="ARBA" id="ARBA00022927"/>
    </source>
</evidence>
<dbReference type="PROSITE" id="PS51434">
    <property type="entry name" value="NUP_C"/>
    <property type="match status" value="1"/>
</dbReference>
<dbReference type="GO" id="GO:0017056">
    <property type="term" value="F:structural constituent of nuclear pore"/>
    <property type="evidence" value="ECO:0007669"/>
    <property type="project" value="InterPro"/>
</dbReference>
<dbReference type="GO" id="GO:0044614">
    <property type="term" value="C:nuclear pore cytoplasmic filaments"/>
    <property type="evidence" value="ECO:0007669"/>
    <property type="project" value="TreeGrafter"/>
</dbReference>
<feature type="compositionally biased region" description="Polar residues" evidence="10">
    <location>
        <begin position="70"/>
        <end position="95"/>
    </location>
</feature>
<reference evidence="12 13" key="1">
    <citation type="journal article" date="2009" name="Nature">
        <title>Evolution of pathogenicity and sexual reproduction in eight Candida genomes.</title>
        <authorList>
            <person name="Butler G."/>
            <person name="Rasmussen M.D."/>
            <person name="Lin M.F."/>
            <person name="Santos M.A."/>
            <person name="Sakthikumar S."/>
            <person name="Munro C.A."/>
            <person name="Rheinbay E."/>
            <person name="Grabherr M."/>
            <person name="Forche A."/>
            <person name="Reedy J.L."/>
            <person name="Agrafioti I."/>
            <person name="Arnaud M.B."/>
            <person name="Bates S."/>
            <person name="Brown A.J."/>
            <person name="Brunke S."/>
            <person name="Costanzo M.C."/>
            <person name="Fitzpatrick D.A."/>
            <person name="de Groot P.W."/>
            <person name="Harris D."/>
            <person name="Hoyer L.L."/>
            <person name="Hube B."/>
            <person name="Klis F.M."/>
            <person name="Kodira C."/>
            <person name="Lennard N."/>
            <person name="Logue M.E."/>
            <person name="Martin R."/>
            <person name="Neiman A.M."/>
            <person name="Nikolaou E."/>
            <person name="Quail M.A."/>
            <person name="Quinn J."/>
            <person name="Santos M.C."/>
            <person name="Schmitzberger F.F."/>
            <person name="Sherlock G."/>
            <person name="Shah P."/>
            <person name="Silverstein K.A."/>
            <person name="Skrzypek M.S."/>
            <person name="Soll D."/>
            <person name="Staggs R."/>
            <person name="Stansfield I."/>
            <person name="Stumpf M.P."/>
            <person name="Sudbery P.E."/>
            <person name="Srikantha T."/>
            <person name="Zeng Q."/>
            <person name="Berman J."/>
            <person name="Berriman M."/>
            <person name="Heitman J."/>
            <person name="Gow N.A."/>
            <person name="Lorenz M.C."/>
            <person name="Birren B.W."/>
            <person name="Kellis M."/>
            <person name="Cuomo C.A."/>
        </authorList>
    </citation>
    <scope>NUCLEOTIDE SEQUENCE [LARGE SCALE GENOMIC DNA]</scope>
    <source>
        <strain evidence="13">ATCC 11503 / BCRC 21390 / CBS 2605 / JCM 1781 / NBRC 1676 / NRRL YB-4239</strain>
    </source>
</reference>
<dbReference type="OMA" id="INIRLQC"/>
<dbReference type="GO" id="GO:0034398">
    <property type="term" value="P:telomere tethering at nuclear periphery"/>
    <property type="evidence" value="ECO:0007669"/>
    <property type="project" value="TreeGrafter"/>
</dbReference>
<feature type="compositionally biased region" description="Basic and acidic residues" evidence="10">
    <location>
        <begin position="222"/>
        <end position="233"/>
    </location>
</feature>
<accession>A5E7V0</accession>
<dbReference type="PANTHER" id="PTHR23198:SF6">
    <property type="entry name" value="NUCLEAR PORE COMPLEX PROTEIN NUP98-NUP96"/>
    <property type="match status" value="1"/>
</dbReference>
<evidence type="ECO:0000256" key="3">
    <source>
        <dbReference type="ARBA" id="ARBA00022448"/>
    </source>
</evidence>
<feature type="compositionally biased region" description="Polar residues" evidence="10">
    <location>
        <begin position="389"/>
        <end position="407"/>
    </location>
</feature>
<feature type="compositionally biased region" description="Acidic residues" evidence="10">
    <location>
        <begin position="322"/>
        <end position="339"/>
    </location>
</feature>
<keyword evidence="9" id="KW-0539">Nucleus</keyword>
<keyword evidence="13" id="KW-1185">Reference proteome</keyword>
<dbReference type="Pfam" id="PF04096">
    <property type="entry name" value="Nucleoporin2"/>
    <property type="match status" value="1"/>
</dbReference>
<dbReference type="InterPro" id="IPR007230">
    <property type="entry name" value="Nup98_auto-Pept-S59_dom"/>
</dbReference>
<dbReference type="InterPro" id="IPR021967">
    <property type="entry name" value="Nup98_C"/>
</dbReference>
<dbReference type="FunCoup" id="A5E7V0">
    <property type="interactions" value="748"/>
</dbReference>
<protein>
    <recommendedName>
        <fullName evidence="11">Peptidase S59 domain-containing protein</fullName>
    </recommendedName>
</protein>
<feature type="region of interest" description="Disordered" evidence="10">
    <location>
        <begin position="70"/>
        <end position="114"/>
    </location>
</feature>
<feature type="domain" description="Peptidase S59" evidence="11">
    <location>
        <begin position="403"/>
        <end position="543"/>
    </location>
</feature>
<feature type="compositionally biased region" description="Polar residues" evidence="10">
    <location>
        <begin position="186"/>
        <end position="195"/>
    </location>
</feature>
<comment type="similarity">
    <text evidence="2">Belongs to the nucleoporin GLFG family.</text>
</comment>
<feature type="compositionally biased region" description="Basic and acidic residues" evidence="10">
    <location>
        <begin position="196"/>
        <end position="205"/>
    </location>
</feature>
<proteinExistence type="inferred from homology"/>
<evidence type="ECO:0000256" key="5">
    <source>
        <dbReference type="ARBA" id="ARBA00022816"/>
    </source>
</evidence>
<dbReference type="InterPro" id="IPR036903">
    <property type="entry name" value="Nup98_auto-Pept-S59_dom_sf"/>
</dbReference>
<keyword evidence="5" id="KW-0509">mRNA transport</keyword>
<feature type="region of interest" description="Disordered" evidence="10">
    <location>
        <begin position="186"/>
        <end position="248"/>
    </location>
</feature>
<organism evidence="12 13">
    <name type="scientific">Lodderomyces elongisporus (strain ATCC 11503 / CBS 2605 / JCM 1781 / NBRC 1676 / NRRL YB-4239)</name>
    <name type="common">Yeast</name>
    <name type="synonym">Saccharomyces elongisporus</name>
    <dbReference type="NCBI Taxonomy" id="379508"/>
    <lineage>
        <taxon>Eukaryota</taxon>
        <taxon>Fungi</taxon>
        <taxon>Dikarya</taxon>
        <taxon>Ascomycota</taxon>
        <taxon>Saccharomycotina</taxon>
        <taxon>Pichiomycetes</taxon>
        <taxon>Debaryomycetaceae</taxon>
        <taxon>Candida/Lodderomyces clade</taxon>
        <taxon>Lodderomyces</taxon>
    </lineage>
</organism>
<dbReference type="OrthoDB" id="3797628at2759"/>
<dbReference type="GO" id="GO:0003723">
    <property type="term" value="F:RNA binding"/>
    <property type="evidence" value="ECO:0007669"/>
    <property type="project" value="TreeGrafter"/>
</dbReference>
<evidence type="ECO:0000313" key="13">
    <source>
        <dbReference type="Proteomes" id="UP000001996"/>
    </source>
</evidence>
<keyword evidence="4" id="KW-0068">Autocatalytic cleavage</keyword>
<feature type="region of interest" description="Disordered" evidence="10">
    <location>
        <begin position="317"/>
        <end position="350"/>
    </location>
</feature>
<dbReference type="GO" id="GO:0006606">
    <property type="term" value="P:protein import into nucleus"/>
    <property type="evidence" value="ECO:0007669"/>
    <property type="project" value="TreeGrafter"/>
</dbReference>
<sequence length="1286" mass="146082">MNFPSRYRGEERSSKDEFNLFGNSFDARKKTSTAAASASSSSTATSSGAGAGATGNKNFVSNLFGNLGNNGTVHNSQNSRVNGNNDYGTNQSFTKNPLFASGMSSSSSSSPRTSLLNPWANERVNKGFNSITPSINHPFKDINNGNYSSKLHDSHPPSTKLEIEPQTHIAKDWNSFLSSSDGNLSNAGYKSLNSQETEKQVEPKPKQKSRSRLGQLFSIFTRGDKSSENNKNLDKRKRGGVNKYPTSIVTPRSLATPSYKAVDIRRTGHMKRLILKNKPVKYHLIDVNKILSARKNRVVVGTVSAEGLLRSTASHISKNSSVDDDDDDDYENDDDDIEDINGNPELGELEEEPTRKVFSKRTFDITNDKNNLVLDKREEVEVQQEQNQSSTEDTINEKNTPQFNGYWTSPPIEEIMEMSFEELRFLENFIIGRTGFGQIAYDYPVDLTAAKRNAELHDHLLAEELFENIIQFRPQTVMVYKDVLDKPYLGTELNVPATITLEGIVSKKKTVNEQIEFLKKQEGMEYISYNPSSSTWVFRVKHFSIWGLVDEDDENQKELLKLKRKQDEKEAEATLEYSRVYESADVDQEIKKQKLNEHAKIVPGGWSYAAPQRDHILHLKRSLVNNEVERELSRYNDEETSQLNAQVDGIILDSDDEGYDFDREVVVEEESEADGTVIEPKINAYEPIIEDESVFDKIRNNMVVSTADNWLLQLELANQFDSSFAPFAVETEKSREKLTLLKVDSLLFPEYLKSPLLAKRGDFGLDSIVEDQDDELKVALVDKNVELILNTVLRTSTFTAGANKFPKLQKSGRLQFSQFCGNLYVGLEIELASILFDDEKRLKLETLRMFGDWLNRYNESTVEELLSKHLTDYLECAFICLCANQPVKAIQYALKSKSEHLATILSMADARSKVVESAAKQQLSSWRSNCQGLVPTPVVKIYQILARDLDALSENLPWNLAIKLNLAFGDVKDVKVLVQQFAKVLPKGNSVADILDIYLNGFDFDKIIDSSLNNTLRWLFCLVLANFNYDKISELFGKQLEVNGLWKDSILVYTSIEDDDKSKNFIRKVIIGQIGKVQSFTKGDEMYLTVDLKVPESLIYEAMAIERRNRGEYWGEIEMLLKYFDYDTLHKTLITQLGPDAAISCSKLEIARLREVIKQIPQYGKIIPNWNHGMGIYENYFALLEQPQDVEILNFMIDNLPLTKLDSDSDVDLDDNKNQNENQNQNQNQRRRSEKEKIALNLISKYVGDLALEASKVALVRRQRVLEFPLDEVNKQYFESRVSFLK</sequence>
<keyword evidence="8" id="KW-0906">Nuclear pore complex</keyword>
<dbReference type="GO" id="GO:0051028">
    <property type="term" value="P:mRNA transport"/>
    <property type="evidence" value="ECO:0007669"/>
    <property type="project" value="UniProtKB-KW"/>
</dbReference>
<dbReference type="Proteomes" id="UP000001996">
    <property type="component" value="Unassembled WGS sequence"/>
</dbReference>
<feature type="region of interest" description="Disordered" evidence="10">
    <location>
        <begin position="1208"/>
        <end position="1234"/>
    </location>
</feature>
<dbReference type="eggNOG" id="KOG0845">
    <property type="taxonomic scope" value="Eukaryota"/>
</dbReference>
<dbReference type="KEGG" id="lel:PVL30_004448"/>
<dbReference type="SUPFAM" id="SSF82215">
    <property type="entry name" value="C-terminal autoproteolytic domain of nucleoporin nup98"/>
    <property type="match status" value="1"/>
</dbReference>
<dbReference type="HOGENOM" id="CLU_005908_0_0_1"/>
<evidence type="ECO:0000256" key="1">
    <source>
        <dbReference type="ARBA" id="ARBA00004567"/>
    </source>
</evidence>
<gene>
    <name evidence="12" type="ORF">LELG_05689</name>
</gene>
<dbReference type="VEuPathDB" id="FungiDB:LELG_05689"/>
<keyword evidence="7" id="KW-0811">Translocation</keyword>
<dbReference type="GO" id="GO:0008139">
    <property type="term" value="F:nuclear localization sequence binding"/>
    <property type="evidence" value="ECO:0007669"/>
    <property type="project" value="TreeGrafter"/>
</dbReference>
<keyword evidence="3" id="KW-0813">Transport</keyword>
<dbReference type="STRING" id="379508.A5E7V0"/>